<gene>
    <name evidence="1" type="ORF">Nepgr_008345</name>
</gene>
<dbReference type="AlphaFoldDB" id="A0AAD3S8V5"/>
<comment type="caution">
    <text evidence="1">The sequence shown here is derived from an EMBL/GenBank/DDBJ whole genome shotgun (WGS) entry which is preliminary data.</text>
</comment>
<keyword evidence="2" id="KW-1185">Reference proteome</keyword>
<name>A0AAD3S8V5_NEPGR</name>
<sequence length="117" mass="13177">MFISEIWTARVISAIRAHNDCTVIINMGLMNSIRWFDKVWNASGLGCKGKLPNRLKCFYQSCVGMSYSIIIYPEEWWLKGGGYQGKLIKSWSIASCKASMPNSPINYKALFGSSLII</sequence>
<proteinExistence type="predicted"/>
<evidence type="ECO:0000313" key="2">
    <source>
        <dbReference type="Proteomes" id="UP001279734"/>
    </source>
</evidence>
<protein>
    <submittedName>
        <fullName evidence="1">Uncharacterized protein</fullName>
    </submittedName>
</protein>
<reference evidence="1" key="1">
    <citation type="submission" date="2023-05" db="EMBL/GenBank/DDBJ databases">
        <title>Nepenthes gracilis genome sequencing.</title>
        <authorList>
            <person name="Fukushima K."/>
        </authorList>
    </citation>
    <scope>NUCLEOTIDE SEQUENCE</scope>
    <source>
        <strain evidence="1">SING2019-196</strain>
    </source>
</reference>
<dbReference type="Proteomes" id="UP001279734">
    <property type="component" value="Unassembled WGS sequence"/>
</dbReference>
<evidence type="ECO:0000313" key="1">
    <source>
        <dbReference type="EMBL" id="GMH06505.1"/>
    </source>
</evidence>
<accession>A0AAD3S8V5</accession>
<organism evidence="1 2">
    <name type="scientific">Nepenthes gracilis</name>
    <name type="common">Slender pitcher plant</name>
    <dbReference type="NCBI Taxonomy" id="150966"/>
    <lineage>
        <taxon>Eukaryota</taxon>
        <taxon>Viridiplantae</taxon>
        <taxon>Streptophyta</taxon>
        <taxon>Embryophyta</taxon>
        <taxon>Tracheophyta</taxon>
        <taxon>Spermatophyta</taxon>
        <taxon>Magnoliopsida</taxon>
        <taxon>eudicotyledons</taxon>
        <taxon>Gunneridae</taxon>
        <taxon>Pentapetalae</taxon>
        <taxon>Caryophyllales</taxon>
        <taxon>Nepenthaceae</taxon>
        <taxon>Nepenthes</taxon>
    </lineage>
</organism>
<dbReference type="EMBL" id="BSYO01000006">
    <property type="protein sequence ID" value="GMH06505.1"/>
    <property type="molecule type" value="Genomic_DNA"/>
</dbReference>